<name>A0ABS4RR25_PAEXY</name>
<evidence type="ECO:0000313" key="2">
    <source>
        <dbReference type="Proteomes" id="UP000810207"/>
    </source>
</evidence>
<accession>A0ABS4RR25</accession>
<keyword evidence="2" id="KW-1185">Reference proteome</keyword>
<protein>
    <submittedName>
        <fullName evidence="1">Uncharacterized protein</fullName>
    </submittedName>
</protein>
<sequence length="80" mass="9215">MATQVHACLVGNWVNLCDDPECKIGEAQASPSVWWEEGAKIYSPIKKDEADTFYKLDYVHIYYKGIDYRINPIFIQIVTT</sequence>
<evidence type="ECO:0000313" key="1">
    <source>
        <dbReference type="EMBL" id="MBP2245334.1"/>
    </source>
</evidence>
<reference evidence="1 2" key="1">
    <citation type="submission" date="2021-03" db="EMBL/GenBank/DDBJ databases">
        <title>Genomic Encyclopedia of Type Strains, Phase IV (KMG-IV): sequencing the most valuable type-strain genomes for metagenomic binning, comparative biology and taxonomic classification.</title>
        <authorList>
            <person name="Goeker M."/>
        </authorList>
    </citation>
    <scope>NUCLEOTIDE SEQUENCE [LARGE SCALE GENOMIC DNA]</scope>
    <source>
        <strain evidence="1 2">DSM 21292</strain>
    </source>
</reference>
<comment type="caution">
    <text evidence="1">The sequence shown here is derived from an EMBL/GenBank/DDBJ whole genome shotgun (WGS) entry which is preliminary data.</text>
</comment>
<dbReference type="EMBL" id="JAGIKV010000006">
    <property type="protein sequence ID" value="MBP2245334.1"/>
    <property type="molecule type" value="Genomic_DNA"/>
</dbReference>
<proteinExistence type="predicted"/>
<dbReference type="RefSeq" id="WP_244988205.1">
    <property type="nucleotide sequence ID" value="NZ_CBCSLC010000003.1"/>
</dbReference>
<organism evidence="1 2">
    <name type="scientific">Paenibacillus xylanexedens</name>
    <dbReference type="NCBI Taxonomy" id="528191"/>
    <lineage>
        <taxon>Bacteria</taxon>
        <taxon>Bacillati</taxon>
        <taxon>Bacillota</taxon>
        <taxon>Bacilli</taxon>
        <taxon>Bacillales</taxon>
        <taxon>Paenibacillaceae</taxon>
        <taxon>Paenibacillus</taxon>
    </lineage>
</organism>
<dbReference type="Proteomes" id="UP000810207">
    <property type="component" value="Unassembled WGS sequence"/>
</dbReference>
<gene>
    <name evidence="1" type="ORF">J2Z28_001952</name>
</gene>